<evidence type="ECO:0000256" key="1">
    <source>
        <dbReference type="ARBA" id="ARBA00006739"/>
    </source>
</evidence>
<dbReference type="PANTHER" id="PTHR48090:SF7">
    <property type="entry name" value="RFBJ PROTEIN"/>
    <property type="match status" value="1"/>
</dbReference>
<organism evidence="3 4">
    <name type="scientific">Nocardioides scoriae</name>
    <dbReference type="NCBI Taxonomy" id="642780"/>
    <lineage>
        <taxon>Bacteria</taxon>
        <taxon>Bacillati</taxon>
        <taxon>Actinomycetota</taxon>
        <taxon>Actinomycetes</taxon>
        <taxon>Propionibacteriales</taxon>
        <taxon>Nocardioidaceae</taxon>
        <taxon>Nocardioides</taxon>
    </lineage>
</organism>
<proteinExistence type="inferred from homology"/>
<evidence type="ECO:0000259" key="2">
    <source>
        <dbReference type="Pfam" id="PF00535"/>
    </source>
</evidence>
<comment type="similarity">
    <text evidence="1">Belongs to the glycosyltransferase 2 family.</text>
</comment>
<dbReference type="OrthoDB" id="9810303at2"/>
<dbReference type="CDD" id="cd04179">
    <property type="entry name" value="DPM_DPG-synthase_like"/>
    <property type="match status" value="1"/>
</dbReference>
<gene>
    <name evidence="3" type="ORF">SAMN04488570_0595</name>
</gene>
<dbReference type="Gene3D" id="3.90.550.10">
    <property type="entry name" value="Spore Coat Polysaccharide Biosynthesis Protein SpsA, Chain A"/>
    <property type="match status" value="1"/>
</dbReference>
<dbReference type="Pfam" id="PF00535">
    <property type="entry name" value="Glycos_transf_2"/>
    <property type="match status" value="1"/>
</dbReference>
<evidence type="ECO:0000313" key="4">
    <source>
        <dbReference type="Proteomes" id="UP000198859"/>
    </source>
</evidence>
<accession>A0A1H1MIN0</accession>
<dbReference type="InterPro" id="IPR050256">
    <property type="entry name" value="Glycosyltransferase_2"/>
</dbReference>
<dbReference type="STRING" id="642780.SAMN04488570_0595"/>
<protein>
    <submittedName>
        <fullName evidence="3">Glycosyl transferase family 2</fullName>
    </submittedName>
</protein>
<evidence type="ECO:0000313" key="3">
    <source>
        <dbReference type="EMBL" id="SDR86633.1"/>
    </source>
</evidence>
<reference evidence="4" key="1">
    <citation type="submission" date="2016-10" db="EMBL/GenBank/DDBJ databases">
        <authorList>
            <person name="Varghese N."/>
            <person name="Submissions S."/>
        </authorList>
    </citation>
    <scope>NUCLEOTIDE SEQUENCE [LARGE SCALE GENOMIC DNA]</scope>
    <source>
        <strain evidence="4">DSM 22127</strain>
    </source>
</reference>
<feature type="domain" description="Glycosyltransferase 2-like" evidence="2">
    <location>
        <begin position="10"/>
        <end position="132"/>
    </location>
</feature>
<dbReference type="InterPro" id="IPR029044">
    <property type="entry name" value="Nucleotide-diphossugar_trans"/>
</dbReference>
<dbReference type="RefSeq" id="WP_091725881.1">
    <property type="nucleotide sequence ID" value="NZ_LT629757.1"/>
</dbReference>
<dbReference type="GO" id="GO:0016740">
    <property type="term" value="F:transferase activity"/>
    <property type="evidence" value="ECO:0007669"/>
    <property type="project" value="UniProtKB-KW"/>
</dbReference>
<dbReference type="SUPFAM" id="SSF53448">
    <property type="entry name" value="Nucleotide-diphospho-sugar transferases"/>
    <property type="match status" value="1"/>
</dbReference>
<sequence length="232" mass="25462">MTLDPNPDVCVVVPVFDECSTIERTVTDLRRFFAHVVCVDDGSRDGSGRLARAAGATVVTHPVNLGQGAALQTGFDYVVRRTSAAFAVTFDADGQHLVSDAARMVERARDERLDVVLASRFAGTTEAMPRSREAVLRAGVVFTRWTSGLPVTDAHNGLRVLSRQALTSIRLQLPRMAYASELTDAILPAGLRWAEMPTTVLYTDYSRAKGQRNSNSVNILFDLALRRLRTVR</sequence>
<dbReference type="PANTHER" id="PTHR48090">
    <property type="entry name" value="UNDECAPRENYL-PHOSPHATE 4-DEOXY-4-FORMAMIDO-L-ARABINOSE TRANSFERASE-RELATED"/>
    <property type="match status" value="1"/>
</dbReference>
<name>A0A1H1MIN0_9ACTN</name>
<dbReference type="InterPro" id="IPR001173">
    <property type="entry name" value="Glyco_trans_2-like"/>
</dbReference>
<dbReference type="Proteomes" id="UP000198859">
    <property type="component" value="Chromosome I"/>
</dbReference>
<keyword evidence="3" id="KW-0808">Transferase</keyword>
<dbReference type="EMBL" id="LT629757">
    <property type="protein sequence ID" value="SDR86633.1"/>
    <property type="molecule type" value="Genomic_DNA"/>
</dbReference>
<dbReference type="AlphaFoldDB" id="A0A1H1MIN0"/>
<keyword evidence="4" id="KW-1185">Reference proteome</keyword>